<dbReference type="InterPro" id="IPR053142">
    <property type="entry name" value="PchR_regulatory_protein"/>
</dbReference>
<sequence>MEKRGVGKLEPDSSVVIHHYRFPDICQMKAHEVSDRALTMDEQDFAGIGREIAVEGIHLWYQSLKFAHQRTWQIRNDAPRVQMNFNLQGSTSFYSNKLEKVFVRFSTGQHNLILIPEGDIQMHWSADEHSEIFSLSLCTDFFQSLLPPSQRLSQHFQMGIEQRLPAFMSMRNLPVTAQMGRILFEILHCEYTGHHKSLFVKAKTVELLLLQMEQHEHLPLPSILSSLNSAHAEQMQLVKNILDENLGQQWSLKELARRVGTNEFNLKKYFKEVFGETVFGYLHQKRMETAKDELCQPGSSVNDIAQRMGYKHPTHFTAAFKKYHGILPSRLSKSNYSL</sequence>
<feature type="domain" description="HTH araC/xylS-type" evidence="4">
    <location>
        <begin position="236"/>
        <end position="334"/>
    </location>
</feature>
<dbReference type="Pfam" id="PF12833">
    <property type="entry name" value="HTH_18"/>
    <property type="match status" value="1"/>
</dbReference>
<dbReference type="InterPro" id="IPR009057">
    <property type="entry name" value="Homeodomain-like_sf"/>
</dbReference>
<dbReference type="AlphaFoldDB" id="C6VTG9"/>
<dbReference type="PROSITE" id="PS00041">
    <property type="entry name" value="HTH_ARAC_FAMILY_1"/>
    <property type="match status" value="1"/>
</dbReference>
<evidence type="ECO:0000256" key="2">
    <source>
        <dbReference type="ARBA" id="ARBA00023125"/>
    </source>
</evidence>
<evidence type="ECO:0000313" key="5">
    <source>
        <dbReference type="EMBL" id="ACT92912.1"/>
    </source>
</evidence>
<keyword evidence="1" id="KW-0805">Transcription regulation</keyword>
<evidence type="ECO:0000313" key="6">
    <source>
        <dbReference type="Proteomes" id="UP000002011"/>
    </source>
</evidence>
<evidence type="ECO:0000256" key="3">
    <source>
        <dbReference type="ARBA" id="ARBA00023163"/>
    </source>
</evidence>
<evidence type="ECO:0000259" key="4">
    <source>
        <dbReference type="PROSITE" id="PS01124"/>
    </source>
</evidence>
<dbReference type="PANTHER" id="PTHR47893">
    <property type="entry name" value="REGULATORY PROTEIN PCHR"/>
    <property type="match status" value="1"/>
</dbReference>
<dbReference type="KEGG" id="dfe:Dfer_1670"/>
<accession>C6VTG9</accession>
<dbReference type="InterPro" id="IPR020449">
    <property type="entry name" value="Tscrpt_reg_AraC-type_HTH"/>
</dbReference>
<organism evidence="5 6">
    <name type="scientific">Dyadobacter fermentans (strain ATCC 700827 / DSM 18053 / CIP 107007 / KCTC 52180 / NS114)</name>
    <dbReference type="NCBI Taxonomy" id="471854"/>
    <lineage>
        <taxon>Bacteria</taxon>
        <taxon>Pseudomonadati</taxon>
        <taxon>Bacteroidota</taxon>
        <taxon>Cytophagia</taxon>
        <taxon>Cytophagales</taxon>
        <taxon>Spirosomataceae</taxon>
        <taxon>Dyadobacter</taxon>
    </lineage>
</organism>
<dbReference type="SMART" id="SM00342">
    <property type="entry name" value="HTH_ARAC"/>
    <property type="match status" value="1"/>
</dbReference>
<dbReference type="eggNOG" id="COG2207">
    <property type="taxonomic scope" value="Bacteria"/>
</dbReference>
<dbReference type="PANTHER" id="PTHR47893:SF1">
    <property type="entry name" value="REGULATORY PROTEIN PCHR"/>
    <property type="match status" value="1"/>
</dbReference>
<protein>
    <submittedName>
        <fullName evidence="5">Transcriptional regulator, AraC family</fullName>
    </submittedName>
</protein>
<name>C6VTG9_DYAFD</name>
<proteinExistence type="predicted"/>
<dbReference type="EMBL" id="CP001619">
    <property type="protein sequence ID" value="ACT92912.1"/>
    <property type="molecule type" value="Genomic_DNA"/>
</dbReference>
<dbReference type="GO" id="GO:0043565">
    <property type="term" value="F:sequence-specific DNA binding"/>
    <property type="evidence" value="ECO:0007669"/>
    <property type="project" value="InterPro"/>
</dbReference>
<dbReference type="Gene3D" id="1.10.10.60">
    <property type="entry name" value="Homeodomain-like"/>
    <property type="match status" value="1"/>
</dbReference>
<dbReference type="SUPFAM" id="SSF46689">
    <property type="entry name" value="Homeodomain-like"/>
    <property type="match status" value="2"/>
</dbReference>
<keyword evidence="6" id="KW-1185">Reference proteome</keyword>
<dbReference type="PROSITE" id="PS01124">
    <property type="entry name" value="HTH_ARAC_FAMILY_2"/>
    <property type="match status" value="1"/>
</dbReference>
<evidence type="ECO:0000256" key="1">
    <source>
        <dbReference type="ARBA" id="ARBA00023015"/>
    </source>
</evidence>
<gene>
    <name evidence="5" type="ordered locus">Dfer_1670</name>
</gene>
<dbReference type="InterPro" id="IPR018060">
    <property type="entry name" value="HTH_AraC"/>
</dbReference>
<dbReference type="GO" id="GO:0003700">
    <property type="term" value="F:DNA-binding transcription factor activity"/>
    <property type="evidence" value="ECO:0007669"/>
    <property type="project" value="InterPro"/>
</dbReference>
<keyword evidence="2" id="KW-0238">DNA-binding</keyword>
<dbReference type="Proteomes" id="UP000002011">
    <property type="component" value="Chromosome"/>
</dbReference>
<dbReference type="HOGENOM" id="CLU_052345_4_0_10"/>
<reference evidence="5 6" key="1">
    <citation type="journal article" date="2009" name="Stand. Genomic Sci.">
        <title>Complete genome sequence of Dyadobacter fermentans type strain (NS114).</title>
        <authorList>
            <person name="Lang E."/>
            <person name="Lapidus A."/>
            <person name="Chertkov O."/>
            <person name="Brettin T."/>
            <person name="Detter J.C."/>
            <person name="Han C."/>
            <person name="Copeland A."/>
            <person name="Glavina Del Rio T."/>
            <person name="Nolan M."/>
            <person name="Chen F."/>
            <person name="Lucas S."/>
            <person name="Tice H."/>
            <person name="Cheng J.F."/>
            <person name="Land M."/>
            <person name="Hauser L."/>
            <person name="Chang Y.J."/>
            <person name="Jeffries C.D."/>
            <person name="Kopitz M."/>
            <person name="Bruce D."/>
            <person name="Goodwin L."/>
            <person name="Pitluck S."/>
            <person name="Ovchinnikova G."/>
            <person name="Pati A."/>
            <person name="Ivanova N."/>
            <person name="Mavrommatis K."/>
            <person name="Chen A."/>
            <person name="Palaniappan K."/>
            <person name="Chain P."/>
            <person name="Bristow J."/>
            <person name="Eisen J.A."/>
            <person name="Markowitz V."/>
            <person name="Hugenholtz P."/>
            <person name="Goker M."/>
            <person name="Rohde M."/>
            <person name="Kyrpides N.C."/>
            <person name="Klenk H.P."/>
        </authorList>
    </citation>
    <scope>NUCLEOTIDE SEQUENCE [LARGE SCALE GENOMIC DNA]</scope>
    <source>
        <strain evidence="6">ATCC 700827 / DSM 18053 / CIP 107007 / KCTC 52180 / NS114</strain>
    </source>
</reference>
<dbReference type="RefSeq" id="WP_015811166.1">
    <property type="nucleotide sequence ID" value="NC_013037.1"/>
</dbReference>
<dbReference type="InterPro" id="IPR018062">
    <property type="entry name" value="HTH_AraC-typ_CS"/>
</dbReference>
<keyword evidence="3" id="KW-0804">Transcription</keyword>
<dbReference type="PRINTS" id="PR00032">
    <property type="entry name" value="HTHARAC"/>
</dbReference>
<dbReference type="OrthoDB" id="799767at2"/>
<dbReference type="STRING" id="471854.Dfer_1670"/>